<dbReference type="PANTHER" id="PTHR11347">
    <property type="entry name" value="CYCLIC NUCLEOTIDE PHOSPHODIESTERASE"/>
    <property type="match status" value="1"/>
</dbReference>
<dbReference type="GO" id="GO:0004114">
    <property type="term" value="F:3',5'-cyclic-nucleotide phosphodiesterase activity"/>
    <property type="evidence" value="ECO:0007669"/>
    <property type="project" value="InterPro"/>
</dbReference>
<dbReference type="GO" id="GO:0046872">
    <property type="term" value="F:metal ion binding"/>
    <property type="evidence" value="ECO:0007669"/>
    <property type="project" value="UniProtKB-KW"/>
</dbReference>
<dbReference type="InterPro" id="IPR036971">
    <property type="entry name" value="PDEase_catalytic_dom_sf"/>
</dbReference>
<evidence type="ECO:0000313" key="4">
    <source>
        <dbReference type="EMBL" id="KAK7083466.1"/>
    </source>
</evidence>
<dbReference type="PROSITE" id="PS51845">
    <property type="entry name" value="PDEASE_I_2"/>
    <property type="match status" value="1"/>
</dbReference>
<organism evidence="4 5">
    <name type="scientific">Halocaridina rubra</name>
    <name type="common">Hawaiian red shrimp</name>
    <dbReference type="NCBI Taxonomy" id="373956"/>
    <lineage>
        <taxon>Eukaryota</taxon>
        <taxon>Metazoa</taxon>
        <taxon>Ecdysozoa</taxon>
        <taxon>Arthropoda</taxon>
        <taxon>Crustacea</taxon>
        <taxon>Multicrustacea</taxon>
        <taxon>Malacostraca</taxon>
        <taxon>Eumalacostraca</taxon>
        <taxon>Eucarida</taxon>
        <taxon>Decapoda</taxon>
        <taxon>Pleocyemata</taxon>
        <taxon>Caridea</taxon>
        <taxon>Atyoidea</taxon>
        <taxon>Atyidae</taxon>
        <taxon>Halocaridina</taxon>
    </lineage>
</organism>
<gene>
    <name evidence="4" type="ORF">SK128_017007</name>
</gene>
<comment type="caution">
    <text evidence="4">The sequence shown here is derived from an EMBL/GenBank/DDBJ whole genome shotgun (WGS) entry which is preliminary data.</text>
</comment>
<dbReference type="Gene3D" id="1.10.1300.10">
    <property type="entry name" value="3'5'-cyclic nucleotide phosphodiesterase, catalytic domain"/>
    <property type="match status" value="1"/>
</dbReference>
<dbReference type="AlphaFoldDB" id="A0AAN9A7B0"/>
<keyword evidence="5" id="KW-1185">Reference proteome</keyword>
<name>A0AAN9A7B0_HALRR</name>
<evidence type="ECO:0000256" key="2">
    <source>
        <dbReference type="ARBA" id="ARBA00022801"/>
    </source>
</evidence>
<sequence length="96" mass="11168">MHGVIVLDQGGASYDLDKLQDYPLLNRISEWDYPVFSLLEAAGTLILSQLCFRVFAEVGLFETFRIPTRQFLNYFHTLELGYRNIPCKYPYEEILA</sequence>
<protein>
    <recommendedName>
        <fullName evidence="3">PDEase domain-containing protein</fullName>
    </recommendedName>
</protein>
<reference evidence="4 5" key="1">
    <citation type="submission" date="2023-11" db="EMBL/GenBank/DDBJ databases">
        <title>Halocaridina rubra genome assembly.</title>
        <authorList>
            <person name="Smith C."/>
        </authorList>
    </citation>
    <scope>NUCLEOTIDE SEQUENCE [LARGE SCALE GENOMIC DNA]</scope>
    <source>
        <strain evidence="4">EP-1</strain>
        <tissue evidence="4">Whole</tissue>
    </source>
</reference>
<keyword evidence="1" id="KW-0479">Metal-binding</keyword>
<dbReference type="SUPFAM" id="SSF109604">
    <property type="entry name" value="HD-domain/PDEase-like"/>
    <property type="match status" value="1"/>
</dbReference>
<evidence type="ECO:0000259" key="3">
    <source>
        <dbReference type="PROSITE" id="PS51845"/>
    </source>
</evidence>
<dbReference type="InterPro" id="IPR002073">
    <property type="entry name" value="PDEase_catalytic_dom"/>
</dbReference>
<evidence type="ECO:0000256" key="1">
    <source>
        <dbReference type="ARBA" id="ARBA00022723"/>
    </source>
</evidence>
<feature type="domain" description="PDEase" evidence="3">
    <location>
        <begin position="12"/>
        <end position="96"/>
    </location>
</feature>
<dbReference type="Proteomes" id="UP001381693">
    <property type="component" value="Unassembled WGS sequence"/>
</dbReference>
<evidence type="ECO:0000313" key="5">
    <source>
        <dbReference type="Proteomes" id="UP001381693"/>
    </source>
</evidence>
<keyword evidence="2" id="KW-0378">Hydrolase</keyword>
<accession>A0AAN9A7B0</accession>
<proteinExistence type="predicted"/>
<dbReference type="EMBL" id="JAXCGZ010002982">
    <property type="protein sequence ID" value="KAK7083466.1"/>
    <property type="molecule type" value="Genomic_DNA"/>
</dbReference>
<dbReference type="GO" id="GO:0007165">
    <property type="term" value="P:signal transduction"/>
    <property type="evidence" value="ECO:0007669"/>
    <property type="project" value="InterPro"/>
</dbReference>